<dbReference type="Gene3D" id="2.60.40.3210">
    <property type="entry name" value="Zona pellucida, ZP-N domain"/>
    <property type="match status" value="1"/>
</dbReference>
<evidence type="ECO:0008006" key="8">
    <source>
        <dbReference type="Google" id="ProtNLM"/>
    </source>
</evidence>
<dbReference type="AlphaFoldDB" id="L8HXK0"/>
<reference evidence="6 7" key="1">
    <citation type="journal article" date="2012" name="Nat. Genet.">
        <title>The yak genome and adaptation to life at high altitude.</title>
        <authorList>
            <person name="Qiu Q."/>
            <person name="Zhang G."/>
            <person name="Ma T."/>
            <person name="Qian W."/>
            <person name="Wang J."/>
            <person name="Ye Z."/>
            <person name="Cao C."/>
            <person name="Hu Q."/>
            <person name="Kim J."/>
            <person name="Larkin D.M."/>
            <person name="Auvil L."/>
            <person name="Capitanu B."/>
            <person name="Ma J."/>
            <person name="Lewin H.A."/>
            <person name="Qian X."/>
            <person name="Lang Y."/>
            <person name="Zhou R."/>
            <person name="Wang L."/>
            <person name="Wang K."/>
            <person name="Xia J."/>
            <person name="Liao S."/>
            <person name="Pan S."/>
            <person name="Lu X."/>
            <person name="Hou H."/>
            <person name="Wang Y."/>
            <person name="Zang X."/>
            <person name="Yin Y."/>
            <person name="Ma H."/>
            <person name="Zhang J."/>
            <person name="Wang Z."/>
            <person name="Zhang Y."/>
            <person name="Zhang D."/>
            <person name="Yonezawa T."/>
            <person name="Hasegawa M."/>
            <person name="Zhong Y."/>
            <person name="Liu W."/>
            <person name="Zhang Y."/>
            <person name="Huang Z."/>
            <person name="Zhang S."/>
            <person name="Long R."/>
            <person name="Yang H."/>
            <person name="Wang J."/>
            <person name="Lenstra J.A."/>
            <person name="Cooper D.N."/>
            <person name="Wu Y."/>
            <person name="Wang J."/>
            <person name="Shi P."/>
            <person name="Wang J."/>
            <person name="Liu J."/>
        </authorList>
    </citation>
    <scope>NUCLEOTIDE SEQUENCE [LARGE SCALE GENOMIC DNA]</scope>
    <source>
        <strain evidence="7">yakQH1</strain>
    </source>
</reference>
<organism evidence="6 7">
    <name type="scientific">Bos mutus</name>
    <name type="common">wild yak</name>
    <dbReference type="NCBI Taxonomy" id="72004"/>
    <lineage>
        <taxon>Eukaryota</taxon>
        <taxon>Metazoa</taxon>
        <taxon>Chordata</taxon>
        <taxon>Craniata</taxon>
        <taxon>Vertebrata</taxon>
        <taxon>Euteleostomi</taxon>
        <taxon>Mammalia</taxon>
        <taxon>Eutheria</taxon>
        <taxon>Laurasiatheria</taxon>
        <taxon>Artiodactyla</taxon>
        <taxon>Ruminantia</taxon>
        <taxon>Pecora</taxon>
        <taxon>Bovidae</taxon>
        <taxon>Bovinae</taxon>
        <taxon>Bos</taxon>
    </lineage>
</organism>
<evidence type="ECO:0000313" key="6">
    <source>
        <dbReference type="EMBL" id="ELR48571.1"/>
    </source>
</evidence>
<dbReference type="EMBL" id="JH882675">
    <property type="protein sequence ID" value="ELR48571.1"/>
    <property type="molecule type" value="Genomic_DNA"/>
</dbReference>
<proteinExistence type="inferred from homology"/>
<sequence>MSISDFPYQISENIISHGNQTESVNCAKNWLQVKVRRTPFVDELLPQVHELFLGDGCPVTTELPDSFEFLYSLTTCGIRTYESSWGILIESSVTYESLFINRGGVIPVLCFVKRNDPFTFGEEDIESDNETTGENAQGPGRQKNTAPPEAPSLEPPPGIPSKNSSSLLGRFVDVWNDATTNCSLDERVQFFISTNSKLQVMRGNTLHLQVFCCISKDLCGSDSGTAALCTVAVAPTCPRLVVLDFRCRGRQPPGTP</sequence>
<feature type="compositionally biased region" description="Acidic residues" evidence="5">
    <location>
        <begin position="122"/>
        <end position="131"/>
    </location>
</feature>
<accession>L8HXK0</accession>
<protein>
    <recommendedName>
        <fullName evidence="8">ZP domain-containing protein</fullName>
    </recommendedName>
</protein>
<feature type="compositionally biased region" description="Pro residues" evidence="5">
    <location>
        <begin position="148"/>
        <end position="159"/>
    </location>
</feature>
<dbReference type="GO" id="GO:0005576">
    <property type="term" value="C:extracellular region"/>
    <property type="evidence" value="ECO:0007669"/>
    <property type="project" value="UniProtKB-SubCell"/>
</dbReference>
<dbReference type="PANTHER" id="PTHR14380">
    <property type="entry name" value="PLACENTA-SPECIFIC PROTEIN 1"/>
    <property type="match status" value="1"/>
</dbReference>
<evidence type="ECO:0000256" key="2">
    <source>
        <dbReference type="ARBA" id="ARBA00010071"/>
    </source>
</evidence>
<keyword evidence="3" id="KW-0964">Secreted</keyword>
<comment type="subcellular location">
    <subcellularLocation>
        <location evidence="1">Secreted</location>
    </subcellularLocation>
</comment>
<name>L8HXK0_9CETA</name>
<evidence type="ECO:0000256" key="3">
    <source>
        <dbReference type="ARBA" id="ARBA00022525"/>
    </source>
</evidence>
<dbReference type="Proteomes" id="UP000011080">
    <property type="component" value="Unassembled WGS sequence"/>
</dbReference>
<keyword evidence="4" id="KW-0732">Signal</keyword>
<dbReference type="PANTHER" id="PTHR14380:SF11">
    <property type="entry name" value="OOCYTE-SECRETED PROTEIN 4A"/>
    <property type="match status" value="1"/>
</dbReference>
<evidence type="ECO:0000256" key="5">
    <source>
        <dbReference type="SAM" id="MobiDB-lite"/>
    </source>
</evidence>
<evidence type="ECO:0000313" key="7">
    <source>
        <dbReference type="Proteomes" id="UP000011080"/>
    </source>
</evidence>
<dbReference type="InterPro" id="IPR033222">
    <property type="entry name" value="PLAC1_fam"/>
</dbReference>
<evidence type="ECO:0000256" key="1">
    <source>
        <dbReference type="ARBA" id="ARBA00004613"/>
    </source>
</evidence>
<evidence type="ECO:0000256" key="4">
    <source>
        <dbReference type="ARBA" id="ARBA00022729"/>
    </source>
</evidence>
<gene>
    <name evidence="6" type="ORF">M91_20063</name>
</gene>
<comment type="similarity">
    <text evidence="2">Belongs to the PLAC1 family.</text>
</comment>
<feature type="region of interest" description="Disordered" evidence="5">
    <location>
        <begin position="122"/>
        <end position="160"/>
    </location>
</feature>